<organism evidence="1 2">
    <name type="scientific">Sphingomonas hominis</name>
    <dbReference type="NCBI Taxonomy" id="2741495"/>
    <lineage>
        <taxon>Bacteria</taxon>
        <taxon>Pseudomonadati</taxon>
        <taxon>Pseudomonadota</taxon>
        <taxon>Alphaproteobacteria</taxon>
        <taxon>Sphingomonadales</taxon>
        <taxon>Sphingomonadaceae</taxon>
        <taxon>Sphingomonas</taxon>
    </lineage>
</organism>
<accession>A0ABX2JCX9</accession>
<gene>
    <name evidence="1" type="ORF">HRV97_03160</name>
</gene>
<comment type="caution">
    <text evidence="1">The sequence shown here is derived from an EMBL/GenBank/DDBJ whole genome shotgun (WGS) entry which is preliminary data.</text>
</comment>
<dbReference type="InterPro" id="IPR008767">
    <property type="entry name" value="Phage_SPP1_head-tail_adaptor"/>
</dbReference>
<dbReference type="InterPro" id="IPR038666">
    <property type="entry name" value="SSP1_head-tail_sf"/>
</dbReference>
<protein>
    <submittedName>
        <fullName evidence="1">Phage head closure protein</fullName>
    </submittedName>
</protein>
<sequence>MAGLETGRLDRRIAIERATTTTDDLGADVAAWQPIRTVWAERLTQRATEAWKAGGTAAQREVVWRIRWAPDLADLSERERVVYAGQVYPISGVVEFGRREGLEITTNPSGEQA</sequence>
<evidence type="ECO:0000313" key="1">
    <source>
        <dbReference type="EMBL" id="NTS64160.1"/>
    </source>
</evidence>
<reference evidence="1 2" key="1">
    <citation type="submission" date="2020-06" db="EMBL/GenBank/DDBJ databases">
        <title>Sphingomonas hominis sp. nov., a member of the Sphingomonas, isolated from the hair of a 22-year-old girl.</title>
        <authorList>
            <person name="Zhang D.-F."/>
            <person name="Cui X.-W."/>
        </authorList>
    </citation>
    <scope>NUCLEOTIDE SEQUENCE [LARGE SCALE GENOMIC DNA]</scope>
    <source>
        <strain evidence="1 2">HHU CXW</strain>
    </source>
</reference>
<dbReference type="NCBIfam" id="TIGR01563">
    <property type="entry name" value="gp16_SPP1"/>
    <property type="match status" value="1"/>
</dbReference>
<name>A0ABX2JCX9_9SPHN</name>
<keyword evidence="2" id="KW-1185">Reference proteome</keyword>
<dbReference type="Proteomes" id="UP000621447">
    <property type="component" value="Unassembled WGS sequence"/>
</dbReference>
<dbReference type="Pfam" id="PF05521">
    <property type="entry name" value="Phage_HCP"/>
    <property type="match status" value="1"/>
</dbReference>
<proteinExistence type="predicted"/>
<dbReference type="RefSeq" id="WP_174192210.1">
    <property type="nucleotide sequence ID" value="NZ_JABULH010000001.1"/>
</dbReference>
<dbReference type="Gene3D" id="2.40.10.270">
    <property type="entry name" value="Bacteriophage SPP1 head-tail adaptor protein"/>
    <property type="match status" value="1"/>
</dbReference>
<dbReference type="EMBL" id="JABULH010000001">
    <property type="protein sequence ID" value="NTS64160.1"/>
    <property type="molecule type" value="Genomic_DNA"/>
</dbReference>
<evidence type="ECO:0000313" key="2">
    <source>
        <dbReference type="Proteomes" id="UP000621447"/>
    </source>
</evidence>